<name>A0ABZ1IWM7_9ACTN</name>
<feature type="region of interest" description="Disordered" evidence="1">
    <location>
        <begin position="1"/>
        <end position="60"/>
    </location>
</feature>
<evidence type="ECO:0000256" key="1">
    <source>
        <dbReference type="SAM" id="MobiDB-lite"/>
    </source>
</evidence>
<evidence type="ECO:0000313" key="2">
    <source>
        <dbReference type="EMBL" id="WTO84685.1"/>
    </source>
</evidence>
<organism evidence="2 3">
    <name type="scientific">Streptomyces nigra</name>
    <dbReference type="NCBI Taxonomy" id="1827580"/>
    <lineage>
        <taxon>Bacteria</taxon>
        <taxon>Bacillati</taxon>
        <taxon>Actinomycetota</taxon>
        <taxon>Actinomycetes</taxon>
        <taxon>Kitasatosporales</taxon>
        <taxon>Streptomycetaceae</taxon>
        <taxon>Streptomyces</taxon>
    </lineage>
</organism>
<accession>A0ABZ1IWM7</accession>
<feature type="compositionally biased region" description="Basic and acidic residues" evidence="1">
    <location>
        <begin position="51"/>
        <end position="60"/>
    </location>
</feature>
<proteinExistence type="predicted"/>
<protein>
    <submittedName>
        <fullName evidence="2">Uncharacterized protein</fullName>
    </submittedName>
</protein>
<gene>
    <name evidence="2" type="ORF">OHU27_20585</name>
</gene>
<reference evidence="2 3" key="1">
    <citation type="submission" date="2022-10" db="EMBL/GenBank/DDBJ databases">
        <title>The complete genomes of actinobacterial strains from the NBC collection.</title>
        <authorList>
            <person name="Joergensen T.S."/>
            <person name="Alvarez Arevalo M."/>
            <person name="Sterndorff E.B."/>
            <person name="Faurdal D."/>
            <person name="Vuksanovic O."/>
            <person name="Mourched A.-S."/>
            <person name="Charusanti P."/>
            <person name="Shaw S."/>
            <person name="Blin K."/>
            <person name="Weber T."/>
        </authorList>
    </citation>
    <scope>NUCLEOTIDE SEQUENCE [LARGE SCALE GENOMIC DNA]</scope>
    <source>
        <strain evidence="2 3">NBC_00206</strain>
    </source>
</reference>
<sequence>MPAPENTPHGEARPRPYPPADGVSLSVRDLLAANAAARLVSTPPPAPESRPVAEPRPEAA</sequence>
<dbReference type="EMBL" id="CP108125">
    <property type="protein sequence ID" value="WTO84685.1"/>
    <property type="molecule type" value="Genomic_DNA"/>
</dbReference>
<keyword evidence="3" id="KW-1185">Reference proteome</keyword>
<dbReference type="Proteomes" id="UP001622690">
    <property type="component" value="Chromosome"/>
</dbReference>
<feature type="compositionally biased region" description="Low complexity" evidence="1">
    <location>
        <begin position="30"/>
        <end position="39"/>
    </location>
</feature>
<evidence type="ECO:0000313" key="3">
    <source>
        <dbReference type="Proteomes" id="UP001622690"/>
    </source>
</evidence>
<dbReference type="RefSeq" id="WP_055622510.1">
    <property type="nucleotide sequence ID" value="NZ_CP108125.1"/>
</dbReference>